<evidence type="ECO:0000313" key="3">
    <source>
        <dbReference type="EMBL" id="KAE9171265.1"/>
    </source>
</evidence>
<evidence type="ECO:0000313" key="6">
    <source>
        <dbReference type="Proteomes" id="UP000441208"/>
    </source>
</evidence>
<dbReference type="Proteomes" id="UP000429523">
    <property type="component" value="Unassembled WGS sequence"/>
</dbReference>
<dbReference type="Proteomes" id="UP000440367">
    <property type="component" value="Unassembled WGS sequence"/>
</dbReference>
<dbReference type="AlphaFoldDB" id="A0A6A3DVU1"/>
<accession>A0A6A3DVU1</accession>
<comment type="caution">
    <text evidence="1">The sequence shown here is derived from an EMBL/GenBank/DDBJ whole genome shotgun (WGS) entry which is preliminary data.</text>
</comment>
<organism evidence="1 4">
    <name type="scientific">Phytophthora fragariae</name>
    <dbReference type="NCBI Taxonomy" id="53985"/>
    <lineage>
        <taxon>Eukaryota</taxon>
        <taxon>Sar</taxon>
        <taxon>Stramenopiles</taxon>
        <taxon>Oomycota</taxon>
        <taxon>Peronosporomycetes</taxon>
        <taxon>Peronosporales</taxon>
        <taxon>Peronosporaceae</taxon>
        <taxon>Phytophthora</taxon>
    </lineage>
</organism>
<dbReference type="EMBL" id="QXGF01003044">
    <property type="protein sequence ID" value="KAE8922580.1"/>
    <property type="molecule type" value="Genomic_DNA"/>
</dbReference>
<sequence>MHAHSQDHWRVPTLVLSTVAAPLHGSSSLALTSGPCWVSPVLSTVAAPLPDLPCQPDAVDTPLPNLEI</sequence>
<evidence type="ECO:0000313" key="4">
    <source>
        <dbReference type="Proteomes" id="UP000429523"/>
    </source>
</evidence>
<dbReference type="Proteomes" id="UP000441208">
    <property type="component" value="Unassembled WGS sequence"/>
</dbReference>
<name>A0A6A3DVU1_9STRA</name>
<evidence type="ECO:0000313" key="5">
    <source>
        <dbReference type="Proteomes" id="UP000440367"/>
    </source>
</evidence>
<reference evidence="4 5" key="1">
    <citation type="submission" date="2018-08" db="EMBL/GenBank/DDBJ databases">
        <title>Genomic investigation of the strawberry pathogen Phytophthora fragariae indicates pathogenicity is determined by transcriptional variation in three key races.</title>
        <authorList>
            <person name="Adams T.M."/>
            <person name="Armitage A.D."/>
            <person name="Sobczyk M.K."/>
            <person name="Bates H.J."/>
            <person name="Dunwell J.M."/>
            <person name="Nellist C.F."/>
            <person name="Harrison R.J."/>
        </authorList>
    </citation>
    <scope>NUCLEOTIDE SEQUENCE [LARGE SCALE GENOMIC DNA]</scope>
    <source>
        <strain evidence="3 5">BC-1</strain>
        <strain evidence="2 6">NOV-71</strain>
        <strain evidence="1 4">NOV-9</strain>
    </source>
</reference>
<gene>
    <name evidence="3" type="ORF">PF002_g29865</name>
    <name evidence="2" type="ORF">PF007_g27379</name>
    <name evidence="1" type="ORF">PF009_g27156</name>
</gene>
<proteinExistence type="predicted"/>
<protein>
    <submittedName>
        <fullName evidence="1">Uncharacterized protein</fullName>
    </submittedName>
</protein>
<evidence type="ECO:0000313" key="1">
    <source>
        <dbReference type="EMBL" id="KAE8922580.1"/>
    </source>
</evidence>
<dbReference type="EMBL" id="QXFZ01003406">
    <property type="protein sequence ID" value="KAE9069280.1"/>
    <property type="molecule type" value="Genomic_DNA"/>
</dbReference>
<dbReference type="EMBL" id="QXGD01004316">
    <property type="protein sequence ID" value="KAE9171265.1"/>
    <property type="molecule type" value="Genomic_DNA"/>
</dbReference>
<evidence type="ECO:0000313" key="2">
    <source>
        <dbReference type="EMBL" id="KAE9069280.1"/>
    </source>
</evidence>